<evidence type="ECO:0000313" key="4">
    <source>
        <dbReference type="Proteomes" id="UP000002058"/>
    </source>
</evidence>
<evidence type="ECO:0000313" key="3">
    <source>
        <dbReference type="EMBL" id="EEP80372.1"/>
    </source>
</evidence>
<dbReference type="OMA" id="STCRCVS"/>
<name>C4JRX5_UNCRE</name>
<feature type="region of interest" description="Disordered" evidence="1">
    <location>
        <begin position="662"/>
        <end position="730"/>
    </location>
</feature>
<dbReference type="AlphaFoldDB" id="C4JRX5"/>
<accession>C4JRX5</accession>
<dbReference type="HOGENOM" id="CLU_020134_0_0_1"/>
<keyword evidence="2" id="KW-1133">Transmembrane helix</keyword>
<dbReference type="STRING" id="336963.C4JRX5"/>
<dbReference type="Proteomes" id="UP000002058">
    <property type="component" value="Unassembled WGS sequence"/>
</dbReference>
<evidence type="ECO:0000256" key="2">
    <source>
        <dbReference type="SAM" id="Phobius"/>
    </source>
</evidence>
<dbReference type="VEuPathDB" id="FungiDB:UREG_05214"/>
<feature type="transmembrane region" description="Helical" evidence="2">
    <location>
        <begin position="41"/>
        <end position="61"/>
    </location>
</feature>
<dbReference type="KEGG" id="ure:UREG_05214"/>
<protein>
    <submittedName>
        <fullName evidence="3">Uncharacterized protein</fullName>
    </submittedName>
</protein>
<proteinExistence type="predicted"/>
<reference evidence="4" key="1">
    <citation type="journal article" date="2009" name="Genome Res.">
        <title>Comparative genomic analyses of the human fungal pathogens Coccidioides and their relatives.</title>
        <authorList>
            <person name="Sharpton T.J."/>
            <person name="Stajich J.E."/>
            <person name="Rounsley S.D."/>
            <person name="Gardner M.J."/>
            <person name="Wortman J.R."/>
            <person name="Jordar V.S."/>
            <person name="Maiti R."/>
            <person name="Kodira C.D."/>
            <person name="Neafsey D.E."/>
            <person name="Zeng Q."/>
            <person name="Hung C.-Y."/>
            <person name="McMahan C."/>
            <person name="Muszewska A."/>
            <person name="Grynberg M."/>
            <person name="Mandel M.A."/>
            <person name="Kellner E.M."/>
            <person name="Barker B.M."/>
            <person name="Galgiani J.N."/>
            <person name="Orbach M.J."/>
            <person name="Kirkland T.N."/>
            <person name="Cole G.T."/>
            <person name="Henn M.R."/>
            <person name="Birren B.W."/>
            <person name="Taylor J.W."/>
        </authorList>
    </citation>
    <scope>NUCLEOTIDE SEQUENCE [LARGE SCALE GENOMIC DNA]</scope>
    <source>
        <strain evidence="4">UAMH 1704</strain>
    </source>
</reference>
<evidence type="ECO:0000256" key="1">
    <source>
        <dbReference type="SAM" id="MobiDB-lite"/>
    </source>
</evidence>
<dbReference type="InParanoid" id="C4JRX5"/>
<sequence>MQSLWFRSTSSTCTCRCLSCLSTISNAVSNRAATAASRRRLLVGNGIATISSSIFATAVVVDAELKTKRRLEREKEIAAVKAEVDKMKEDELRILESLARSRWRPVRGVTRPARRQYSTAANPMSEYARYLSQASQLPEEQDNDSTVVEPPSDPAASCDPETEEFRDMEQNPCVKQFSDLRPGQIRAMQLLAMKVLGIQLLLRPSIAHTYGVMSKLYTYDSPLHDISVDKLLSELQYLRKRLTLIKYTPDGHYADICDDITLEDHDLLLKQRDAATFELRKMFNLYQHGGISLDNLIARVSEMLVSAKEPIPPRAIEILISQFSRARLNDVVKMVMETLFLNAYPLTVPVIISSLNWFNKTKDLSGFDQFLNKLQNPDPFINLQLRWHSAKFGGIEVAVPPNSTPNPFILNTLISCALTFDQPQRADAWLDVLRATGFSDTVPTLGAYLRYYSFQANWKNGRHVLMRVIFYLLSSKNHPVHEIERLILYMIILCECCSKPEIADSIISAAVSSGIRWQLSASERDARPALLWAAQKWRDASIYAEDGLSDLSPGEKYVQFARNVEPTIRRAVEEFIPEDDLTIQRLRLEESFNMKYYKLISDHNDKPSRRACSQAGNESSLSEIESTRAELQKLQGMVRLQNAVIAKLEGFVTSQPEIRDKVFGPQNWKPRGKTKDSPRRNPGGVRSNPADNKYRLVSIFKQGNSESPTEEPEKQQHENATSQIGAVDVH</sequence>
<keyword evidence="4" id="KW-1185">Reference proteome</keyword>
<dbReference type="eggNOG" id="ENOG502SDIM">
    <property type="taxonomic scope" value="Eukaryota"/>
</dbReference>
<dbReference type="EMBL" id="CH476617">
    <property type="protein sequence ID" value="EEP80372.1"/>
    <property type="molecule type" value="Genomic_DNA"/>
</dbReference>
<dbReference type="OrthoDB" id="185373at2759"/>
<organism evidence="3 4">
    <name type="scientific">Uncinocarpus reesii (strain UAMH 1704)</name>
    <dbReference type="NCBI Taxonomy" id="336963"/>
    <lineage>
        <taxon>Eukaryota</taxon>
        <taxon>Fungi</taxon>
        <taxon>Dikarya</taxon>
        <taxon>Ascomycota</taxon>
        <taxon>Pezizomycotina</taxon>
        <taxon>Eurotiomycetes</taxon>
        <taxon>Eurotiomycetidae</taxon>
        <taxon>Onygenales</taxon>
        <taxon>Onygenaceae</taxon>
        <taxon>Uncinocarpus</taxon>
    </lineage>
</organism>
<dbReference type="RefSeq" id="XP_002584525.1">
    <property type="nucleotide sequence ID" value="XM_002584479.1"/>
</dbReference>
<dbReference type="GeneID" id="8438187"/>
<feature type="region of interest" description="Disordered" evidence="1">
    <location>
        <begin position="131"/>
        <end position="160"/>
    </location>
</feature>
<keyword evidence="2" id="KW-0472">Membrane</keyword>
<gene>
    <name evidence="3" type="ORF">UREG_05214</name>
</gene>
<keyword evidence="2" id="KW-0812">Transmembrane</keyword>